<evidence type="ECO:0000313" key="7">
    <source>
        <dbReference type="EMBL" id="MBC8572744.1"/>
    </source>
</evidence>
<keyword evidence="3" id="KW-0520">NAD</keyword>
<dbReference type="InterPro" id="IPR036291">
    <property type="entry name" value="NAD(P)-bd_dom_sf"/>
</dbReference>
<dbReference type="Proteomes" id="UP000657421">
    <property type="component" value="Unassembled WGS sequence"/>
</dbReference>
<dbReference type="InterPro" id="IPR050857">
    <property type="entry name" value="D-2-hydroxyacid_DH"/>
</dbReference>
<comment type="caution">
    <text evidence="7">The sequence shown here is derived from an EMBL/GenBank/DDBJ whole genome shotgun (WGS) entry which is preliminary data.</text>
</comment>
<dbReference type="Pfam" id="PF02826">
    <property type="entry name" value="2-Hacid_dh_C"/>
    <property type="match status" value="1"/>
</dbReference>
<evidence type="ECO:0000256" key="4">
    <source>
        <dbReference type="RuleBase" id="RU003719"/>
    </source>
</evidence>
<dbReference type="Gene3D" id="3.40.50.720">
    <property type="entry name" value="NAD(P)-binding Rossmann-like Domain"/>
    <property type="match status" value="2"/>
</dbReference>
<dbReference type="PROSITE" id="PS00671">
    <property type="entry name" value="D_2_HYDROXYACID_DH_3"/>
    <property type="match status" value="1"/>
</dbReference>
<dbReference type="PANTHER" id="PTHR42789">
    <property type="entry name" value="D-ISOMER SPECIFIC 2-HYDROXYACID DEHYDROGENASE FAMILY PROTEIN (AFU_ORTHOLOGUE AFUA_6G10090)"/>
    <property type="match status" value="1"/>
</dbReference>
<feature type="domain" description="D-isomer specific 2-hydroxyacid dehydrogenase NAD-binding" evidence="6">
    <location>
        <begin position="116"/>
        <end position="286"/>
    </location>
</feature>
<evidence type="ECO:0000256" key="3">
    <source>
        <dbReference type="ARBA" id="ARBA00023027"/>
    </source>
</evidence>
<dbReference type="PROSITE" id="PS00670">
    <property type="entry name" value="D_2_HYDROXYACID_DH_2"/>
    <property type="match status" value="1"/>
</dbReference>
<dbReference type="EMBL" id="JACRSZ010000005">
    <property type="protein sequence ID" value="MBC8572744.1"/>
    <property type="molecule type" value="Genomic_DNA"/>
</dbReference>
<keyword evidence="2 4" id="KW-0560">Oxidoreductase</keyword>
<protein>
    <submittedName>
        <fullName evidence="7">Phosphoglycerate dehydrogenase</fullName>
    </submittedName>
</protein>
<dbReference type="InterPro" id="IPR006139">
    <property type="entry name" value="D-isomer_2_OHA_DH_cat_dom"/>
</dbReference>
<dbReference type="Pfam" id="PF00389">
    <property type="entry name" value="2-Hacid_dh"/>
    <property type="match status" value="1"/>
</dbReference>
<dbReference type="RefSeq" id="WP_249307773.1">
    <property type="nucleotide sequence ID" value="NZ_JACRSZ010000005.1"/>
</dbReference>
<reference evidence="7 8" key="1">
    <citation type="submission" date="2020-08" db="EMBL/GenBank/DDBJ databases">
        <title>Genome public.</title>
        <authorList>
            <person name="Liu C."/>
            <person name="Sun Q."/>
        </authorList>
    </citation>
    <scope>NUCLEOTIDE SEQUENCE [LARGE SCALE GENOMIC DNA]</scope>
    <source>
        <strain evidence="7 8">NSJ-46</strain>
    </source>
</reference>
<keyword evidence="8" id="KW-1185">Reference proteome</keyword>
<evidence type="ECO:0000313" key="8">
    <source>
        <dbReference type="Proteomes" id="UP000657421"/>
    </source>
</evidence>
<dbReference type="InterPro" id="IPR006140">
    <property type="entry name" value="D-isomer_DH_NAD-bd"/>
</dbReference>
<comment type="similarity">
    <text evidence="1 4">Belongs to the D-isomer specific 2-hydroxyacid dehydrogenase family.</text>
</comment>
<feature type="domain" description="D-isomer specific 2-hydroxyacid dehydrogenase catalytic" evidence="5">
    <location>
        <begin position="11"/>
        <end position="318"/>
    </location>
</feature>
<dbReference type="PANTHER" id="PTHR42789:SF1">
    <property type="entry name" value="D-ISOMER SPECIFIC 2-HYDROXYACID DEHYDROGENASE FAMILY PROTEIN (AFU_ORTHOLOGUE AFUA_6G10090)"/>
    <property type="match status" value="1"/>
</dbReference>
<accession>A0ABR7N8U0</accession>
<gene>
    <name evidence="7" type="ORF">H8716_06545</name>
</gene>
<name>A0ABR7N8U0_9FIRM</name>
<evidence type="ECO:0000259" key="5">
    <source>
        <dbReference type="Pfam" id="PF00389"/>
    </source>
</evidence>
<organism evidence="7 8">
    <name type="scientific">Jingyaoa shaoxingensis</name>
    <dbReference type="NCBI Taxonomy" id="2763671"/>
    <lineage>
        <taxon>Bacteria</taxon>
        <taxon>Bacillati</taxon>
        <taxon>Bacillota</taxon>
        <taxon>Clostridia</taxon>
        <taxon>Lachnospirales</taxon>
        <taxon>Lachnospiraceae</taxon>
        <taxon>Jingyaoa</taxon>
    </lineage>
</organism>
<dbReference type="CDD" id="cd12172">
    <property type="entry name" value="PGDH_like_2"/>
    <property type="match status" value="1"/>
</dbReference>
<evidence type="ECO:0000259" key="6">
    <source>
        <dbReference type="Pfam" id="PF02826"/>
    </source>
</evidence>
<evidence type="ECO:0000256" key="1">
    <source>
        <dbReference type="ARBA" id="ARBA00005854"/>
    </source>
</evidence>
<dbReference type="SUPFAM" id="SSF51735">
    <property type="entry name" value="NAD(P)-binding Rossmann-fold domains"/>
    <property type="match status" value="1"/>
</dbReference>
<evidence type="ECO:0000256" key="2">
    <source>
        <dbReference type="ARBA" id="ARBA00023002"/>
    </source>
</evidence>
<sequence length="319" mass="35332">MGKILVSASHFDTLCKDAWELLEKNGHEVIYDKTRSFPAYSFEELKDIIGDIDAAIIGMDKYTEEVFEIAPKLKAVAKFGVGVDNIDLVAAKKHGVKALNAPGQNSNAVAELTVCYILDMLRKVIPIHEELKEGNWPRWIGSELRGKTVGLVGFGAIARLVAKKLQGFDVQIKAYDLYMNQKLADELGVKACSLDEIVETSDVVSLHIPVSDDTYHMFNTEMFMRMKKGSYLVNAARGGLVDLDDLTKTLREGQIAGAALDAFEMEPLPKGMEIFNYNVVCTPHIGAESFEAYRDVSLCVSKDIIRVLAGEEPEHCVNR</sequence>
<proteinExistence type="inferred from homology"/>
<dbReference type="InterPro" id="IPR029753">
    <property type="entry name" value="D-isomer_DH_CS"/>
</dbReference>
<dbReference type="SUPFAM" id="SSF52283">
    <property type="entry name" value="Formate/glycerate dehydrogenase catalytic domain-like"/>
    <property type="match status" value="1"/>
</dbReference>